<dbReference type="OrthoDB" id="9797674at2"/>
<dbReference type="SUPFAM" id="SSF54631">
    <property type="entry name" value="CBS-domain pair"/>
    <property type="match status" value="1"/>
</dbReference>
<protein>
    <recommendedName>
        <fullName evidence="8">Magnesium and cobalt efflux protein CorC</fullName>
    </recommendedName>
</protein>
<dbReference type="InterPro" id="IPR000644">
    <property type="entry name" value="CBS_dom"/>
</dbReference>
<dbReference type="Gene3D" id="3.10.580.10">
    <property type="entry name" value="CBS-domain"/>
    <property type="match status" value="1"/>
</dbReference>
<dbReference type="STRING" id="1123397.SAMN05660831_01335"/>
<dbReference type="InterPro" id="IPR005170">
    <property type="entry name" value="Transptr-assoc_dom"/>
</dbReference>
<keyword evidence="12" id="KW-1185">Reference proteome</keyword>
<evidence type="ECO:0000256" key="6">
    <source>
        <dbReference type="ARBA" id="ARBA00023285"/>
    </source>
</evidence>
<evidence type="ECO:0000256" key="5">
    <source>
        <dbReference type="ARBA" id="ARBA00023122"/>
    </source>
</evidence>
<evidence type="ECO:0000256" key="2">
    <source>
        <dbReference type="ARBA" id="ARBA00022448"/>
    </source>
</evidence>
<comment type="similarity">
    <text evidence="1">Belongs to the UPF0053 family.</text>
</comment>
<dbReference type="SUPFAM" id="SSF56176">
    <property type="entry name" value="FAD-binding/transporter-associated domain-like"/>
    <property type="match status" value="1"/>
</dbReference>
<keyword evidence="4" id="KW-0460">Magnesium</keyword>
<dbReference type="RefSeq" id="WP_093427978.1">
    <property type="nucleotide sequence ID" value="NZ_FOMJ01000003.1"/>
</dbReference>
<evidence type="ECO:0000313" key="11">
    <source>
        <dbReference type="EMBL" id="SFD26424.1"/>
    </source>
</evidence>
<evidence type="ECO:0000256" key="8">
    <source>
        <dbReference type="ARBA" id="ARBA00040729"/>
    </source>
</evidence>
<gene>
    <name evidence="11" type="ORF">SAMN05660831_01335</name>
</gene>
<dbReference type="FunFam" id="3.10.580.10:FF:000002">
    <property type="entry name" value="Magnesium/cobalt efflux protein CorC"/>
    <property type="match status" value="1"/>
</dbReference>
<evidence type="ECO:0000259" key="10">
    <source>
        <dbReference type="PROSITE" id="PS51371"/>
    </source>
</evidence>
<evidence type="ECO:0000256" key="9">
    <source>
        <dbReference type="PROSITE-ProRule" id="PRU00703"/>
    </source>
</evidence>
<evidence type="ECO:0000256" key="4">
    <source>
        <dbReference type="ARBA" id="ARBA00022842"/>
    </source>
</evidence>
<dbReference type="GO" id="GO:0050660">
    <property type="term" value="F:flavin adenine dinucleotide binding"/>
    <property type="evidence" value="ECO:0007669"/>
    <property type="project" value="InterPro"/>
</dbReference>
<dbReference type="CDD" id="cd04590">
    <property type="entry name" value="CBS_pair_CorC_HlyC_assoc"/>
    <property type="match status" value="1"/>
</dbReference>
<dbReference type="GO" id="GO:0005886">
    <property type="term" value="C:plasma membrane"/>
    <property type="evidence" value="ECO:0007669"/>
    <property type="project" value="TreeGrafter"/>
</dbReference>
<dbReference type="Pfam" id="PF21917">
    <property type="entry name" value="NMB0537_N"/>
    <property type="match status" value="1"/>
</dbReference>
<dbReference type="Pfam" id="PF00571">
    <property type="entry name" value="CBS"/>
    <property type="match status" value="2"/>
</dbReference>
<sequence length="296" mass="32623">MSDEATNGAAREGGRSRTWLERLGQALGGAEPQDQDELIALLRDAEQRDLIGADALPMIEGVLQVTEMQVRDIMIPRSQMVVVARDSDPADYLPMVIDSAHSRFPVIGDSRDEVVGILLAKDLLGYFARGGSEEFDLREALRPAVFIPESKRLNVLLREFRANRNHMAIVVDEYGGVAGLVTIEDVLEQIVGEIEDEHDAGEDIYILRHAGERHTVKALTPIEDFNEHFGTDFSDEEFDTVGGLVMKAFGHLPRRNEAVTFGGLTFKVLRADSRRLHLLQVTPAGEEPVEPGAADG</sequence>
<evidence type="ECO:0000256" key="7">
    <source>
        <dbReference type="ARBA" id="ARBA00037273"/>
    </source>
</evidence>
<dbReference type="PANTHER" id="PTHR22777">
    <property type="entry name" value="HEMOLYSIN-RELATED"/>
    <property type="match status" value="1"/>
</dbReference>
<dbReference type="InterPro" id="IPR054115">
    <property type="entry name" value="CorC_N"/>
</dbReference>
<comment type="function">
    <text evidence="7">Plays a role in the transport of magnesium and cobalt ions.</text>
</comment>
<dbReference type="AlphaFoldDB" id="A0A1I1QWA1"/>
<keyword evidence="6" id="KW-0170">Cobalt</keyword>
<name>A0A1I1QWA1_9GAMM</name>
<accession>A0A1I1QWA1</accession>
<keyword evidence="2" id="KW-0813">Transport</keyword>
<dbReference type="InterPro" id="IPR036318">
    <property type="entry name" value="FAD-bd_PCMH-like_sf"/>
</dbReference>
<dbReference type="Proteomes" id="UP000198611">
    <property type="component" value="Unassembled WGS sequence"/>
</dbReference>
<dbReference type="PROSITE" id="PS51371">
    <property type="entry name" value="CBS"/>
    <property type="match status" value="2"/>
</dbReference>
<evidence type="ECO:0000313" key="12">
    <source>
        <dbReference type="Proteomes" id="UP000198611"/>
    </source>
</evidence>
<dbReference type="InterPro" id="IPR046342">
    <property type="entry name" value="CBS_dom_sf"/>
</dbReference>
<dbReference type="PANTHER" id="PTHR22777:SF27">
    <property type="entry name" value="MAGNESIUM AND COBALT EFFLUX PROTEIN CORC"/>
    <property type="match status" value="1"/>
</dbReference>
<feature type="domain" description="CBS" evidence="10">
    <location>
        <begin position="140"/>
        <end position="197"/>
    </location>
</feature>
<keyword evidence="3" id="KW-0677">Repeat</keyword>
<organism evidence="11 12">
    <name type="scientific">Thiohalospira halophila DSM 15071</name>
    <dbReference type="NCBI Taxonomy" id="1123397"/>
    <lineage>
        <taxon>Bacteria</taxon>
        <taxon>Pseudomonadati</taxon>
        <taxon>Pseudomonadota</taxon>
        <taxon>Gammaproteobacteria</taxon>
        <taxon>Thiohalospirales</taxon>
        <taxon>Thiohalospiraceae</taxon>
        <taxon>Thiohalospira</taxon>
    </lineage>
</organism>
<dbReference type="EMBL" id="FOMJ01000003">
    <property type="protein sequence ID" value="SFD26424.1"/>
    <property type="molecule type" value="Genomic_DNA"/>
</dbReference>
<evidence type="ECO:0000256" key="3">
    <source>
        <dbReference type="ARBA" id="ARBA00022737"/>
    </source>
</evidence>
<dbReference type="Pfam" id="PF03471">
    <property type="entry name" value="CorC_HlyC"/>
    <property type="match status" value="1"/>
</dbReference>
<proteinExistence type="inferred from homology"/>
<dbReference type="SMART" id="SM00116">
    <property type="entry name" value="CBS"/>
    <property type="match status" value="2"/>
</dbReference>
<keyword evidence="5 9" id="KW-0129">CBS domain</keyword>
<dbReference type="SMART" id="SM01091">
    <property type="entry name" value="CorC_HlyC"/>
    <property type="match status" value="1"/>
</dbReference>
<evidence type="ECO:0000256" key="1">
    <source>
        <dbReference type="ARBA" id="ARBA00006337"/>
    </source>
</evidence>
<reference evidence="11 12" key="1">
    <citation type="submission" date="2016-10" db="EMBL/GenBank/DDBJ databases">
        <authorList>
            <person name="de Groot N.N."/>
        </authorList>
    </citation>
    <scope>NUCLEOTIDE SEQUENCE [LARGE SCALE GENOMIC DNA]</scope>
    <source>
        <strain evidence="11 12">HL3</strain>
    </source>
</reference>
<feature type="domain" description="CBS" evidence="10">
    <location>
        <begin position="74"/>
        <end position="133"/>
    </location>
</feature>
<dbReference type="InterPro" id="IPR016169">
    <property type="entry name" value="FAD-bd_PCMH_sub2"/>
</dbReference>
<dbReference type="Gene3D" id="3.30.465.10">
    <property type="match status" value="1"/>
</dbReference>
<dbReference type="InterPro" id="IPR044751">
    <property type="entry name" value="Ion_transp-like_CBS"/>
</dbReference>